<dbReference type="InterPro" id="IPR029014">
    <property type="entry name" value="NiFe-Hase_large"/>
</dbReference>
<dbReference type="GO" id="GO:0005886">
    <property type="term" value="C:plasma membrane"/>
    <property type="evidence" value="ECO:0007669"/>
    <property type="project" value="UniProtKB-SubCell"/>
</dbReference>
<evidence type="ECO:0000256" key="3">
    <source>
        <dbReference type="ARBA" id="ARBA00022448"/>
    </source>
</evidence>
<comment type="catalytic activity">
    <reaction evidence="6">
        <text>a quinone + NADH + 5 H(+)(in) = a quinol + NAD(+) + 4 H(+)(out)</text>
        <dbReference type="Rhea" id="RHEA:57888"/>
        <dbReference type="ChEBI" id="CHEBI:15378"/>
        <dbReference type="ChEBI" id="CHEBI:24646"/>
        <dbReference type="ChEBI" id="CHEBI:57540"/>
        <dbReference type="ChEBI" id="CHEBI:57945"/>
        <dbReference type="ChEBI" id="CHEBI:132124"/>
    </reaction>
</comment>
<protein>
    <recommendedName>
        <fullName evidence="6">NADH-quinone oxidoreductase subunit D</fullName>
        <ecNumber evidence="6">7.1.1.-</ecNumber>
    </recommendedName>
    <alternativeName>
        <fullName evidence="6">NADH dehydrogenase I subunit D</fullName>
    </alternativeName>
    <alternativeName>
        <fullName evidence="6">NDH-1 subunit D</fullName>
    </alternativeName>
</protein>
<dbReference type="EMBL" id="FNVA01000001">
    <property type="protein sequence ID" value="SEF59276.1"/>
    <property type="molecule type" value="Genomic_DNA"/>
</dbReference>
<keyword evidence="11" id="KW-1185">Reference proteome</keyword>
<dbReference type="GO" id="GO:0048038">
    <property type="term" value="F:quinone binding"/>
    <property type="evidence" value="ECO:0007669"/>
    <property type="project" value="UniProtKB-KW"/>
</dbReference>
<dbReference type="InterPro" id="IPR014029">
    <property type="entry name" value="NADH_UbQ_OxRdtase_49kDa_CS"/>
</dbReference>
<evidence type="ECO:0000256" key="8">
    <source>
        <dbReference type="SAM" id="MobiDB-lite"/>
    </source>
</evidence>
<accession>A0A1H5T916</accession>
<feature type="region of interest" description="Disordered" evidence="8">
    <location>
        <begin position="1"/>
        <end position="23"/>
    </location>
</feature>
<evidence type="ECO:0000313" key="10">
    <source>
        <dbReference type="EMBL" id="SEF59276.1"/>
    </source>
</evidence>
<comment type="subunit">
    <text evidence="6">NDH-1 is composed of 14 different subunits. Subunits NuoB, C, D, E, F, and G constitute the peripheral sector of the complex.</text>
</comment>
<dbReference type="Proteomes" id="UP000236728">
    <property type="component" value="Unassembled WGS sequence"/>
</dbReference>
<evidence type="ECO:0000259" key="9">
    <source>
        <dbReference type="Pfam" id="PF00346"/>
    </source>
</evidence>
<dbReference type="InterPro" id="IPR001135">
    <property type="entry name" value="NADH_Q_OxRdtase_suD"/>
</dbReference>
<dbReference type="InterPro" id="IPR022885">
    <property type="entry name" value="NDH1_su_D/H"/>
</dbReference>
<organism evidence="10 11">
    <name type="scientific">Bryocella elongata</name>
    <dbReference type="NCBI Taxonomy" id="863522"/>
    <lineage>
        <taxon>Bacteria</taxon>
        <taxon>Pseudomonadati</taxon>
        <taxon>Acidobacteriota</taxon>
        <taxon>Terriglobia</taxon>
        <taxon>Terriglobales</taxon>
        <taxon>Acidobacteriaceae</taxon>
        <taxon>Bryocella</taxon>
    </lineage>
</organism>
<evidence type="ECO:0000256" key="1">
    <source>
        <dbReference type="ARBA" id="ARBA00002378"/>
    </source>
</evidence>
<evidence type="ECO:0000256" key="2">
    <source>
        <dbReference type="ARBA" id="ARBA00005769"/>
    </source>
</evidence>
<dbReference type="PROSITE" id="PS00535">
    <property type="entry name" value="COMPLEX1_49K"/>
    <property type="match status" value="1"/>
</dbReference>
<dbReference type="HAMAP" id="MF_01358">
    <property type="entry name" value="NDH1_NuoD"/>
    <property type="match status" value="1"/>
</dbReference>
<evidence type="ECO:0000256" key="6">
    <source>
        <dbReference type="HAMAP-Rule" id="MF_01358"/>
    </source>
</evidence>
<keyword evidence="5 6" id="KW-0520">NAD</keyword>
<sequence length="445" mass="49528">MPVLEHQPFTEDKNKPTDSTGATLAGFRNAEDLLVPDVKDVVESSTGHHKPHGSDPVSDQTMVLNMGPQHPSTHGVLRLVIEVDGETIVSMAPDIGYLHTGIEKTCEAKFFNQVTPLTDRIDYLCPMTNNTAYALAVEKLLQLEVPERAQWLRVLFNELTRIQSHLVWLGTHAMDIGALTVFLYCFRERENLLRIFEAVSGQRMMTSYVRIGGVSLEPPLDLFKTIKEFLDDFPSKIAEYEGLLQNNPIWRNRLMGVGILSAADAIALGVTGPPLRASGVDFDVRRDMPYSSYEKFQFNVPVSSVGDVWARYEVRMQEMRESVKICQQALAGLPEGRIVAHAPKILVPDREQMKTQMEALIHHFKIVTEGFQVPAGEVTSSVEAPHGMMNYYVVSDGTSKPVRVHMRNADFANLQALETMCKGKLIADVVAIIGSIDIVLGAIDR</sequence>
<proteinExistence type="inferred from homology"/>
<dbReference type="NCBIfam" id="TIGR01962">
    <property type="entry name" value="NuoD"/>
    <property type="match status" value="1"/>
</dbReference>
<keyword evidence="6" id="KW-0472">Membrane</keyword>
<dbReference type="GO" id="GO:0050136">
    <property type="term" value="F:NADH dehydrogenase (quinone) (non-electrogenic) activity"/>
    <property type="evidence" value="ECO:0007669"/>
    <property type="project" value="UniProtKB-UniRule"/>
</dbReference>
<keyword evidence="6" id="KW-1003">Cell membrane</keyword>
<dbReference type="GO" id="GO:0051287">
    <property type="term" value="F:NAD binding"/>
    <property type="evidence" value="ECO:0007669"/>
    <property type="project" value="InterPro"/>
</dbReference>
<reference evidence="10 11" key="1">
    <citation type="submission" date="2016-10" db="EMBL/GenBank/DDBJ databases">
        <authorList>
            <person name="de Groot N.N."/>
        </authorList>
    </citation>
    <scope>NUCLEOTIDE SEQUENCE [LARGE SCALE GENOMIC DNA]</scope>
    <source>
        <strain evidence="10 11">DSM 22489</strain>
    </source>
</reference>
<dbReference type="Gene3D" id="1.10.645.10">
    <property type="entry name" value="Cytochrome-c3 Hydrogenase, chain B"/>
    <property type="match status" value="1"/>
</dbReference>
<dbReference type="PANTHER" id="PTHR11993:SF10">
    <property type="entry name" value="NADH DEHYDROGENASE [UBIQUINONE] IRON-SULFUR PROTEIN 2, MITOCHONDRIAL"/>
    <property type="match status" value="1"/>
</dbReference>
<keyword evidence="6" id="KW-0830">Ubiquinone</keyword>
<dbReference type="Pfam" id="PF00346">
    <property type="entry name" value="Complex1_49kDa"/>
    <property type="match status" value="1"/>
</dbReference>
<dbReference type="EC" id="7.1.1.-" evidence="6"/>
<dbReference type="RefSeq" id="WP_103931442.1">
    <property type="nucleotide sequence ID" value="NZ_FNVA01000001.1"/>
</dbReference>
<evidence type="ECO:0000256" key="5">
    <source>
        <dbReference type="ARBA" id="ARBA00023027"/>
    </source>
</evidence>
<comment type="function">
    <text evidence="1 6">NDH-1 shuttles electrons from NADH, via FMN and iron-sulfur (Fe-S) centers, to quinones in the respiratory chain. The immediate electron acceptor for the enzyme in this species is believed to be ubiquinone. Couples the redox reaction to proton translocation (for every two electrons transferred, four hydrogen ions are translocated across the cytoplasmic membrane), and thus conserves the redox energy in a proton gradient.</text>
</comment>
<dbReference type="PANTHER" id="PTHR11993">
    <property type="entry name" value="NADH-UBIQUINONE OXIDOREDUCTASE 49 KDA SUBUNIT"/>
    <property type="match status" value="1"/>
</dbReference>
<gene>
    <name evidence="6" type="primary">nuoD</name>
    <name evidence="10" type="ORF">SAMN05421819_0522</name>
</gene>
<evidence type="ECO:0000256" key="7">
    <source>
        <dbReference type="RuleBase" id="RU003685"/>
    </source>
</evidence>
<dbReference type="SUPFAM" id="SSF56762">
    <property type="entry name" value="HydB/Nqo4-like"/>
    <property type="match status" value="1"/>
</dbReference>
<evidence type="ECO:0000256" key="4">
    <source>
        <dbReference type="ARBA" id="ARBA00022967"/>
    </source>
</evidence>
<dbReference type="AlphaFoldDB" id="A0A1H5T916"/>
<keyword evidence="3 6" id="KW-0813">Transport</keyword>
<comment type="similarity">
    <text evidence="2 6 7">Belongs to the complex I 49 kDa subunit family.</text>
</comment>
<evidence type="ECO:0000313" key="11">
    <source>
        <dbReference type="Proteomes" id="UP000236728"/>
    </source>
</evidence>
<name>A0A1H5T916_9BACT</name>
<keyword evidence="6" id="KW-0874">Quinone</keyword>
<comment type="subcellular location">
    <subcellularLocation>
        <location evidence="6">Cell membrane</location>
        <topology evidence="6">Peripheral membrane protein</topology>
        <orientation evidence="6">Cytoplasmic side</orientation>
    </subcellularLocation>
</comment>
<keyword evidence="4 6" id="KW-1278">Translocase</keyword>
<dbReference type="OrthoDB" id="9801496at2"/>
<dbReference type="NCBIfam" id="NF004739">
    <property type="entry name" value="PRK06075.1"/>
    <property type="match status" value="1"/>
</dbReference>
<feature type="domain" description="NADH-quinone oxidoreductase subunit D" evidence="9">
    <location>
        <begin position="175"/>
        <end position="445"/>
    </location>
</feature>